<dbReference type="AlphaFoldDB" id="A0A095B4Q4"/>
<keyword evidence="1" id="KW-0175">Coiled coil</keyword>
<keyword evidence="2" id="KW-0732">Signal</keyword>
<dbReference type="Pfam" id="PF07396">
    <property type="entry name" value="Porin_O_P"/>
    <property type="match status" value="1"/>
</dbReference>
<proteinExistence type="predicted"/>
<comment type="caution">
    <text evidence="3">The sequence shown here is derived from an EMBL/GenBank/DDBJ whole genome shotgun (WGS) entry which is preliminary data.</text>
</comment>
<feature type="signal peptide" evidence="2">
    <location>
        <begin position="1"/>
        <end position="40"/>
    </location>
</feature>
<dbReference type="InterPro" id="IPR023614">
    <property type="entry name" value="Porin_dom_sf"/>
</dbReference>
<dbReference type="Proteomes" id="UP000029448">
    <property type="component" value="Unassembled WGS sequence"/>
</dbReference>
<keyword evidence="4" id="KW-1185">Reference proteome</keyword>
<dbReference type="PATRIC" id="fig|104102.7.peg.1329"/>
<dbReference type="EMBL" id="JOKM01000053">
    <property type="protein sequence ID" value="KGB23928.1"/>
    <property type="molecule type" value="Genomic_DNA"/>
</dbReference>
<organism evidence="3 4">
    <name type="scientific">Acetobacter tropicalis</name>
    <dbReference type="NCBI Taxonomy" id="104102"/>
    <lineage>
        <taxon>Bacteria</taxon>
        <taxon>Pseudomonadati</taxon>
        <taxon>Pseudomonadota</taxon>
        <taxon>Alphaproteobacteria</taxon>
        <taxon>Acetobacterales</taxon>
        <taxon>Acetobacteraceae</taxon>
        <taxon>Acetobacter</taxon>
    </lineage>
</organism>
<dbReference type="RefSeq" id="WP_035379279.1">
    <property type="nucleotide sequence ID" value="NZ_JACAOJ010000063.1"/>
</dbReference>
<dbReference type="GeneID" id="89477134"/>
<evidence type="ECO:0000313" key="4">
    <source>
        <dbReference type="Proteomes" id="UP000029448"/>
    </source>
</evidence>
<feature type="coiled-coil region" evidence="1">
    <location>
        <begin position="47"/>
        <end position="74"/>
    </location>
</feature>
<name>A0A095B4Q4_9PROT</name>
<dbReference type="Gene3D" id="2.40.160.10">
    <property type="entry name" value="Porin"/>
    <property type="match status" value="1"/>
</dbReference>
<feature type="chain" id="PRO_5001913025" evidence="2">
    <location>
        <begin position="41"/>
        <end position="581"/>
    </location>
</feature>
<dbReference type="STRING" id="104102.AtDm6_1339"/>
<sequence length="581" mass="62827">MTSTRYAFTLLLTDTAMRTRITTLGLGMLGLVTHPSYASAASTDPEVQELTRLVKMQSQQIHELQSRLAKVEKNAVHVTAATHGMAATHTTAQTAQKPFIRSPALYPPPSVARATPVLKSGPEEAVTFAGDEPSQGSPLYLSRHATYPLSPAAPGSFGAISNMPSGSAPVMGVASQIPTSNRSTTIGGLVLKWGKGLPEITTPDNAYSFRMRGRILADYGGAFGSRFPAQNVSRTTLRAARLGVEGNAHQLSWVLEGDYSNNELSVMSAFMTWSDKMAKHLVEYTLGNKFNERSFDGSTGSDQTVFLDRDIVANALLPVKGWYGLGGAFKIFGDNWHVATQISGNDVNTANVTNNVRDDLTYMLRTHYIPWRSKKALIHLGAWGFYEDVKPAASFSQRVRLLARTDDAFGLQFGPMVPLANSMAGGVELFGIWGPAWGVVEYGARHMKLRDTAPGLSLSPRNLGAQGTEQAFSFQTGAFLTGETPNYFAHTGQWATPRVLHPVTEGGVGGWEVAARWDWIDATSIPTGGRAWTATIGVNWYLLSFARLMLNYTHADVTNKTGNYIGPNSGNIVGVRSAVTF</sequence>
<gene>
    <name evidence="3" type="ORF">AtDm6_1339</name>
</gene>
<reference evidence="3 4" key="1">
    <citation type="submission" date="2014-06" db="EMBL/GenBank/DDBJ databases">
        <title>Functional and comparative genomic analyses of the Drosophila gut microbiota identify candidate symbiosis factors.</title>
        <authorList>
            <person name="Newell P.D."/>
            <person name="Chaston J.M."/>
            <person name="Douglas A.E."/>
        </authorList>
    </citation>
    <scope>NUCLEOTIDE SEQUENCE [LARGE SCALE GENOMIC DNA]</scope>
    <source>
        <strain evidence="3 4">DmCS_006</strain>
    </source>
</reference>
<evidence type="ECO:0000256" key="1">
    <source>
        <dbReference type="SAM" id="Coils"/>
    </source>
</evidence>
<accession>A0A095B4Q4</accession>
<evidence type="ECO:0000313" key="3">
    <source>
        <dbReference type="EMBL" id="KGB23928.1"/>
    </source>
</evidence>
<dbReference type="InterPro" id="IPR010870">
    <property type="entry name" value="Porin_O/P"/>
</dbReference>
<evidence type="ECO:0000256" key="2">
    <source>
        <dbReference type="SAM" id="SignalP"/>
    </source>
</evidence>
<protein>
    <submittedName>
        <fullName evidence="3">Phosphate-specific outer membrane porin OprP</fullName>
    </submittedName>
</protein>